<feature type="region of interest" description="Disordered" evidence="1">
    <location>
        <begin position="1"/>
        <end position="112"/>
    </location>
</feature>
<feature type="compositionally biased region" description="Polar residues" evidence="1">
    <location>
        <begin position="66"/>
        <end position="79"/>
    </location>
</feature>
<name>A0ABU0FCL3_9HYPH</name>
<keyword evidence="3" id="KW-1185">Reference proteome</keyword>
<dbReference type="Proteomes" id="UP001237448">
    <property type="component" value="Unassembled WGS sequence"/>
</dbReference>
<dbReference type="RefSeq" id="WP_307424863.1">
    <property type="nucleotide sequence ID" value="NZ_JAUSVK010000001.1"/>
</dbReference>
<sequence>MAKALDVNENGPEDRQARPQGQSGGDRSPTLQGKSFQVNENTVEEGEPIASSPPPSESEPPEDDNQTTLHGRSFQVNENTVEEGEPLGSPASPPRNPWETAPGPSSRARRSR</sequence>
<accession>A0ABU0FCL3</accession>
<feature type="compositionally biased region" description="Polar residues" evidence="1">
    <location>
        <begin position="29"/>
        <end position="41"/>
    </location>
</feature>
<evidence type="ECO:0000313" key="3">
    <source>
        <dbReference type="Proteomes" id="UP001237448"/>
    </source>
</evidence>
<comment type="caution">
    <text evidence="2">The sequence shown here is derived from an EMBL/GenBank/DDBJ whole genome shotgun (WGS) entry which is preliminary data.</text>
</comment>
<reference evidence="2 3" key="1">
    <citation type="submission" date="2023-07" db="EMBL/GenBank/DDBJ databases">
        <title>Genomic Encyclopedia of Type Strains, Phase IV (KMG-IV): sequencing the most valuable type-strain genomes for metagenomic binning, comparative biology and taxonomic classification.</title>
        <authorList>
            <person name="Goeker M."/>
        </authorList>
    </citation>
    <scope>NUCLEOTIDE SEQUENCE [LARGE SCALE GENOMIC DNA]</scope>
    <source>
        <strain evidence="2 3">DSM 5896</strain>
    </source>
</reference>
<gene>
    <name evidence="2" type="ORF">J3R73_001655</name>
</gene>
<evidence type="ECO:0000313" key="2">
    <source>
        <dbReference type="EMBL" id="MDQ0391863.1"/>
    </source>
</evidence>
<proteinExistence type="predicted"/>
<dbReference type="EMBL" id="JAUSVK010000001">
    <property type="protein sequence ID" value="MDQ0391863.1"/>
    <property type="molecule type" value="Genomic_DNA"/>
</dbReference>
<organism evidence="2 3">
    <name type="scientific">Labrys monachus</name>
    <dbReference type="NCBI Taxonomy" id="217067"/>
    <lineage>
        <taxon>Bacteria</taxon>
        <taxon>Pseudomonadati</taxon>
        <taxon>Pseudomonadota</taxon>
        <taxon>Alphaproteobacteria</taxon>
        <taxon>Hyphomicrobiales</taxon>
        <taxon>Xanthobacteraceae</taxon>
        <taxon>Labrys</taxon>
    </lineage>
</organism>
<protein>
    <submittedName>
        <fullName evidence="2">Uncharacterized protein</fullName>
    </submittedName>
</protein>
<evidence type="ECO:0000256" key="1">
    <source>
        <dbReference type="SAM" id="MobiDB-lite"/>
    </source>
</evidence>